<keyword evidence="3" id="KW-1185">Reference proteome</keyword>
<feature type="compositionally biased region" description="Low complexity" evidence="1">
    <location>
        <begin position="58"/>
        <end position="80"/>
    </location>
</feature>
<feature type="compositionally biased region" description="Polar residues" evidence="1">
    <location>
        <begin position="29"/>
        <end position="48"/>
    </location>
</feature>
<feature type="region of interest" description="Disordered" evidence="1">
    <location>
        <begin position="28"/>
        <end position="135"/>
    </location>
</feature>
<feature type="compositionally biased region" description="Low complexity" evidence="1">
    <location>
        <begin position="100"/>
        <end position="122"/>
    </location>
</feature>
<evidence type="ECO:0000256" key="1">
    <source>
        <dbReference type="SAM" id="MobiDB-lite"/>
    </source>
</evidence>
<organism evidence="2 3">
    <name type="scientific">Myxozyma melibiosi</name>
    <dbReference type="NCBI Taxonomy" id="54550"/>
    <lineage>
        <taxon>Eukaryota</taxon>
        <taxon>Fungi</taxon>
        <taxon>Dikarya</taxon>
        <taxon>Ascomycota</taxon>
        <taxon>Saccharomycotina</taxon>
        <taxon>Lipomycetes</taxon>
        <taxon>Lipomycetales</taxon>
        <taxon>Lipomycetaceae</taxon>
        <taxon>Myxozyma</taxon>
    </lineage>
</organism>
<protein>
    <submittedName>
        <fullName evidence="2">Uncharacterized protein</fullName>
    </submittedName>
</protein>
<accession>A0ABR1FE79</accession>
<dbReference type="EMBL" id="JBBJBU010000001">
    <property type="protein sequence ID" value="KAK7207478.1"/>
    <property type="molecule type" value="Genomic_DNA"/>
</dbReference>
<feature type="region of interest" description="Disordered" evidence="1">
    <location>
        <begin position="241"/>
        <end position="275"/>
    </location>
</feature>
<feature type="region of interest" description="Disordered" evidence="1">
    <location>
        <begin position="423"/>
        <end position="455"/>
    </location>
</feature>
<evidence type="ECO:0000313" key="2">
    <source>
        <dbReference type="EMBL" id="KAK7207478.1"/>
    </source>
</evidence>
<reference evidence="2 3" key="1">
    <citation type="submission" date="2024-03" db="EMBL/GenBank/DDBJ databases">
        <title>Genome-scale model development and genomic sequencing of the oleaginous clade Lipomyces.</title>
        <authorList>
            <consortium name="Lawrence Berkeley National Laboratory"/>
            <person name="Czajka J.J."/>
            <person name="Han Y."/>
            <person name="Kim J."/>
            <person name="Mondo S.J."/>
            <person name="Hofstad B.A."/>
            <person name="Robles A."/>
            <person name="Haridas S."/>
            <person name="Riley R."/>
            <person name="LaButti K."/>
            <person name="Pangilinan J."/>
            <person name="Andreopoulos W."/>
            <person name="Lipzen A."/>
            <person name="Yan J."/>
            <person name="Wang M."/>
            <person name="Ng V."/>
            <person name="Grigoriev I.V."/>
            <person name="Spatafora J.W."/>
            <person name="Magnuson J.K."/>
            <person name="Baker S.E."/>
            <person name="Pomraning K.R."/>
        </authorList>
    </citation>
    <scope>NUCLEOTIDE SEQUENCE [LARGE SCALE GENOMIC DNA]</scope>
    <source>
        <strain evidence="2 3">Phaff 52-87</strain>
    </source>
</reference>
<evidence type="ECO:0000313" key="3">
    <source>
        <dbReference type="Proteomes" id="UP001498771"/>
    </source>
</evidence>
<proteinExistence type="predicted"/>
<dbReference type="GeneID" id="90036440"/>
<comment type="caution">
    <text evidence="2">The sequence shown here is derived from an EMBL/GenBank/DDBJ whole genome shotgun (WGS) entry which is preliminary data.</text>
</comment>
<dbReference type="RefSeq" id="XP_064770511.1">
    <property type="nucleotide sequence ID" value="XM_064910928.1"/>
</dbReference>
<name>A0ABR1FE79_9ASCO</name>
<gene>
    <name evidence="2" type="ORF">BZA70DRAFT_264844</name>
</gene>
<feature type="compositionally biased region" description="Acidic residues" evidence="1">
    <location>
        <begin position="423"/>
        <end position="434"/>
    </location>
</feature>
<sequence length="521" mass="57220">MGRRTSRTPRRRVQRLLASPFTFLAVCFSSGNPSSGSKPAIASSNPRSVVSEKPAKTPSSQHLQQQQQQPSQPQIQRQQPSPNPDSSVSGIPDDLDKLIPNSPNSPTPTVSPSLSPASLDALPSPPSTNSPLSRLLYKRPPSLTLQIPPAASSRLSVEEQNALGILPGSPTIVLEPYDLVALNTPTTASASSYRPLSSSASQRTSVYSFNGGVQTVTTPVHEKSQPPFTVFNDNASKRTSVIASSSPISPEEQTRAADTVENPTTPTKPAGVDSKRTTVVLSRASILSDITNSAGARIVNKRVSMQISTEAIDQIDIIAWSLLHRVDGTFAFPPSISQIEQSLEQDGREAIKEFSADLLHLIMQRLEVAQERFLDSMYAVHSQEVGKEAECDTVCFATHLYRDFIDPERIRSAAALMLDTYDEEDEDYDGDDDSSVSSQSEFGDSKPDYSIDDGSDVPDKRYLQYAAVWRRVAEEIDLEGPHTAAEWWSLAELKFRVMKARMRHSHIEEIDRYLQDVLEQD</sequence>
<dbReference type="Proteomes" id="UP001498771">
    <property type="component" value="Unassembled WGS sequence"/>
</dbReference>